<keyword evidence="2" id="KW-1185">Reference proteome</keyword>
<evidence type="ECO:0000313" key="1">
    <source>
        <dbReference type="EMBL" id="CAC5379979.1"/>
    </source>
</evidence>
<dbReference type="PANTHER" id="PTHR33395">
    <property type="entry name" value="TRANSCRIPTASE, PUTATIVE-RELATED-RELATED"/>
    <property type="match status" value="1"/>
</dbReference>
<dbReference type="AlphaFoldDB" id="A0A6J8BBJ1"/>
<protein>
    <recommendedName>
        <fullName evidence="3">Endonuclease/exonuclease/phosphatase domain-containing protein</fullName>
    </recommendedName>
</protein>
<dbReference type="Proteomes" id="UP000507470">
    <property type="component" value="Unassembled WGS sequence"/>
</dbReference>
<dbReference type="EMBL" id="CACVKT020002786">
    <property type="protein sequence ID" value="CAC5379979.1"/>
    <property type="molecule type" value="Genomic_DNA"/>
</dbReference>
<name>A0A6J8BBJ1_MYTCO</name>
<evidence type="ECO:0000313" key="2">
    <source>
        <dbReference type="Proteomes" id="UP000507470"/>
    </source>
</evidence>
<gene>
    <name evidence="1" type="ORF">MCOR_15976</name>
</gene>
<proteinExistence type="predicted"/>
<organism evidence="1 2">
    <name type="scientific">Mytilus coruscus</name>
    <name type="common">Sea mussel</name>
    <dbReference type="NCBI Taxonomy" id="42192"/>
    <lineage>
        <taxon>Eukaryota</taxon>
        <taxon>Metazoa</taxon>
        <taxon>Spiralia</taxon>
        <taxon>Lophotrochozoa</taxon>
        <taxon>Mollusca</taxon>
        <taxon>Bivalvia</taxon>
        <taxon>Autobranchia</taxon>
        <taxon>Pteriomorphia</taxon>
        <taxon>Mytilida</taxon>
        <taxon>Mytiloidea</taxon>
        <taxon>Mytilidae</taxon>
        <taxon>Mytilinae</taxon>
        <taxon>Mytilus</taxon>
    </lineage>
</organism>
<dbReference type="PANTHER" id="PTHR33395:SF22">
    <property type="entry name" value="REVERSE TRANSCRIPTASE DOMAIN-CONTAINING PROTEIN"/>
    <property type="match status" value="1"/>
</dbReference>
<dbReference type="OrthoDB" id="6131746at2759"/>
<evidence type="ECO:0008006" key="3">
    <source>
        <dbReference type="Google" id="ProtNLM"/>
    </source>
</evidence>
<reference evidence="1 2" key="1">
    <citation type="submission" date="2020-06" db="EMBL/GenBank/DDBJ databases">
        <authorList>
            <person name="Li R."/>
            <person name="Bekaert M."/>
        </authorList>
    </citation>
    <scope>NUCLEOTIDE SEQUENCE [LARGE SCALE GENOMIC DNA]</scope>
    <source>
        <strain evidence="2">wild</strain>
    </source>
</reference>
<sequence>MHSRLGCFNFRKINWQTKLNKNTNTCLNGSDDQALIDILNEASAEQLVLFPTRESNTLDLLITTLPGQFTDIHSPDRFSNHDIVMGTLRCTIPRKIRPGRTFFQYLKGNYNQMREDSKEFTRDRYFNGHQNNRNVEENWDMIKEFILGTTKINVPTKTSKGKQSIP</sequence>
<accession>A0A6J8BBJ1</accession>